<dbReference type="AlphaFoldDB" id="A0A642ULZ8"/>
<dbReference type="SUPFAM" id="SSF103473">
    <property type="entry name" value="MFS general substrate transporter"/>
    <property type="match status" value="1"/>
</dbReference>
<proteinExistence type="inferred from homology"/>
<evidence type="ECO:0000256" key="6">
    <source>
        <dbReference type="ARBA" id="ARBA00037968"/>
    </source>
</evidence>
<dbReference type="EMBL" id="SWFS01000482">
    <property type="protein sequence ID" value="KAA8901651.1"/>
    <property type="molecule type" value="Genomic_DNA"/>
</dbReference>
<feature type="transmembrane region" description="Helical" evidence="7">
    <location>
        <begin position="450"/>
        <end position="473"/>
    </location>
</feature>
<feature type="transmembrane region" description="Helical" evidence="7">
    <location>
        <begin position="126"/>
        <end position="147"/>
    </location>
</feature>
<evidence type="ECO:0000256" key="4">
    <source>
        <dbReference type="ARBA" id="ARBA00022989"/>
    </source>
</evidence>
<feature type="transmembrane region" description="Helical" evidence="7">
    <location>
        <begin position="186"/>
        <end position="211"/>
    </location>
</feature>
<feature type="domain" description="Major facilitator superfamily (MFS) profile" evidence="8">
    <location>
        <begin position="63"/>
        <end position="477"/>
    </location>
</feature>
<accession>A0A642ULZ8</accession>
<evidence type="ECO:0000256" key="2">
    <source>
        <dbReference type="ARBA" id="ARBA00022448"/>
    </source>
</evidence>
<dbReference type="VEuPathDB" id="FungiDB:TRICI_006016"/>
<dbReference type="OrthoDB" id="6730379at2759"/>
<dbReference type="InterPro" id="IPR036259">
    <property type="entry name" value="MFS_trans_sf"/>
</dbReference>
<evidence type="ECO:0000256" key="7">
    <source>
        <dbReference type="SAM" id="Phobius"/>
    </source>
</evidence>
<gene>
    <name evidence="9" type="ORF">TRICI_006016</name>
</gene>
<feature type="transmembrane region" description="Helical" evidence="7">
    <location>
        <begin position="159"/>
        <end position="180"/>
    </location>
</feature>
<dbReference type="Gene3D" id="1.20.1250.20">
    <property type="entry name" value="MFS general substrate transporter like domains"/>
    <property type="match status" value="2"/>
</dbReference>
<dbReference type="GO" id="GO:0022857">
    <property type="term" value="F:transmembrane transporter activity"/>
    <property type="evidence" value="ECO:0007669"/>
    <property type="project" value="InterPro"/>
</dbReference>
<evidence type="ECO:0000256" key="5">
    <source>
        <dbReference type="ARBA" id="ARBA00023136"/>
    </source>
</evidence>
<dbReference type="PROSITE" id="PS50850">
    <property type="entry name" value="MFS"/>
    <property type="match status" value="1"/>
</dbReference>
<comment type="similarity">
    <text evidence="6">Belongs to the major facilitator superfamily. Allantoate permease family.</text>
</comment>
<evidence type="ECO:0000313" key="10">
    <source>
        <dbReference type="Proteomes" id="UP000761534"/>
    </source>
</evidence>
<feature type="transmembrane region" description="Helical" evidence="7">
    <location>
        <begin position="389"/>
        <end position="409"/>
    </location>
</feature>
<sequence length="506" mass="56369">MSEKEQSTVTASAAAGNDDIELQKELKSKGGIDVAYELAQKSKGIVIDEATNKRLLRKIDLYICPLMCIVYAIQFMDKLSNSYASIMGIREDLEMTGTMYSWTGTGFYLGYLVFEFPVSYVLQRVSLTKSVGVFVVAWGFVLAMGAVPNTYPGFQAIRVLLGALESSVTPAFVVITSQWYRREEQFFRTAMWFCMNGLGSILGPAIAYGLIRQEATVGTPIASWRLLFITIGVITIALGFLIYFHIPETPPQAWFLNEEEKLQVVERIRDNKQGFGNKKFDKEQAKEAFLDIRTYLIFLSVLTNNIPNGGITNFGAIIINEIGYTEEKSLLMMMPTGGVQIVMVLLCGYIAQVTNRRMLVGIFGEFVSLLSCCLLAFTPSAAGQLAGYWIFYVTPVAFVCMLSCVASNSAGHTKKIIVNALSLIAYCIGNLIGPLTFLEKEEPDYPTAKIVMVVCCVVCIFSMAGLYLVNFLANKRRDERDERLNIENSEFADLTDKQNPEFRYAL</sequence>
<keyword evidence="2" id="KW-0813">Transport</keyword>
<feature type="transmembrane region" description="Helical" evidence="7">
    <location>
        <begin position="97"/>
        <end position="114"/>
    </location>
</feature>
<keyword evidence="4 7" id="KW-1133">Transmembrane helix</keyword>
<protein>
    <recommendedName>
        <fullName evidence="8">Major facilitator superfamily (MFS) profile domain-containing protein</fullName>
    </recommendedName>
</protein>
<keyword evidence="10" id="KW-1185">Reference proteome</keyword>
<feature type="transmembrane region" description="Helical" evidence="7">
    <location>
        <begin position="59"/>
        <end position="76"/>
    </location>
</feature>
<feature type="transmembrane region" description="Helical" evidence="7">
    <location>
        <begin position="358"/>
        <end position="377"/>
    </location>
</feature>
<keyword evidence="5 7" id="KW-0472">Membrane</keyword>
<dbReference type="CDD" id="cd17327">
    <property type="entry name" value="MFS_FEN2_like"/>
    <property type="match status" value="1"/>
</dbReference>
<reference evidence="9" key="1">
    <citation type="journal article" date="2019" name="G3 (Bethesda)">
        <title>Genome Assemblies of Two Rare Opportunistic Yeast Pathogens: Diutina rugosa (syn. Candida rugosa) and Trichomonascus ciferrii (syn. Candida ciferrii).</title>
        <authorList>
            <person name="Mixao V."/>
            <person name="Saus E."/>
            <person name="Hansen A.P."/>
            <person name="Lass-Florl C."/>
            <person name="Gabaldon T."/>
        </authorList>
    </citation>
    <scope>NUCLEOTIDE SEQUENCE</scope>
    <source>
        <strain evidence="9">CBS 4856</strain>
    </source>
</reference>
<dbReference type="PANTHER" id="PTHR43791">
    <property type="entry name" value="PERMEASE-RELATED"/>
    <property type="match status" value="1"/>
</dbReference>
<evidence type="ECO:0000256" key="3">
    <source>
        <dbReference type="ARBA" id="ARBA00022692"/>
    </source>
</evidence>
<dbReference type="Proteomes" id="UP000761534">
    <property type="component" value="Unassembled WGS sequence"/>
</dbReference>
<dbReference type="FunFam" id="1.20.1250.20:FF:000064">
    <property type="entry name" value="MFS allantoate transporter"/>
    <property type="match status" value="1"/>
</dbReference>
<feature type="transmembrane region" description="Helical" evidence="7">
    <location>
        <begin position="416"/>
        <end position="438"/>
    </location>
</feature>
<dbReference type="InterPro" id="IPR020846">
    <property type="entry name" value="MFS_dom"/>
</dbReference>
<comment type="caution">
    <text evidence="9">The sequence shown here is derived from an EMBL/GenBank/DDBJ whole genome shotgun (WGS) entry which is preliminary data.</text>
</comment>
<dbReference type="PANTHER" id="PTHR43791:SF1">
    <property type="entry name" value="ALLANTOATE PERMEASE"/>
    <property type="match status" value="1"/>
</dbReference>
<organism evidence="9 10">
    <name type="scientific">Trichomonascus ciferrii</name>
    <dbReference type="NCBI Taxonomy" id="44093"/>
    <lineage>
        <taxon>Eukaryota</taxon>
        <taxon>Fungi</taxon>
        <taxon>Dikarya</taxon>
        <taxon>Ascomycota</taxon>
        <taxon>Saccharomycotina</taxon>
        <taxon>Dipodascomycetes</taxon>
        <taxon>Dipodascales</taxon>
        <taxon>Trichomonascaceae</taxon>
        <taxon>Trichomonascus</taxon>
        <taxon>Trichomonascus ciferrii complex</taxon>
    </lineage>
</organism>
<evidence type="ECO:0000259" key="8">
    <source>
        <dbReference type="PROSITE" id="PS50850"/>
    </source>
</evidence>
<feature type="transmembrane region" description="Helical" evidence="7">
    <location>
        <begin position="330"/>
        <end position="351"/>
    </location>
</feature>
<dbReference type="GO" id="GO:0016020">
    <property type="term" value="C:membrane"/>
    <property type="evidence" value="ECO:0007669"/>
    <property type="project" value="UniProtKB-SubCell"/>
</dbReference>
<evidence type="ECO:0000256" key="1">
    <source>
        <dbReference type="ARBA" id="ARBA00004141"/>
    </source>
</evidence>
<evidence type="ECO:0000313" key="9">
    <source>
        <dbReference type="EMBL" id="KAA8901651.1"/>
    </source>
</evidence>
<keyword evidence="3 7" id="KW-0812">Transmembrane</keyword>
<dbReference type="Pfam" id="PF07690">
    <property type="entry name" value="MFS_1"/>
    <property type="match status" value="1"/>
</dbReference>
<dbReference type="InterPro" id="IPR011701">
    <property type="entry name" value="MFS"/>
</dbReference>
<name>A0A642ULZ8_9ASCO</name>
<feature type="transmembrane region" description="Helical" evidence="7">
    <location>
        <begin position="223"/>
        <end position="246"/>
    </location>
</feature>
<comment type="subcellular location">
    <subcellularLocation>
        <location evidence="1">Membrane</location>
        <topology evidence="1">Multi-pass membrane protein</topology>
    </subcellularLocation>
</comment>